<gene>
    <name evidence="2" type="ORF">KSB_52050</name>
</gene>
<evidence type="ECO:0000313" key="3">
    <source>
        <dbReference type="Proteomes" id="UP000654345"/>
    </source>
</evidence>
<dbReference type="Pfam" id="PF09346">
    <property type="entry name" value="SMI1_KNR4"/>
    <property type="match status" value="1"/>
</dbReference>
<comment type="caution">
    <text evidence="2">The sequence shown here is derived from an EMBL/GenBank/DDBJ whole genome shotgun (WGS) entry which is preliminary data.</text>
</comment>
<dbReference type="InterPro" id="IPR037883">
    <property type="entry name" value="Knr4/Smi1-like_sf"/>
</dbReference>
<dbReference type="SMART" id="SM00860">
    <property type="entry name" value="SMI1_KNR4"/>
    <property type="match status" value="1"/>
</dbReference>
<protein>
    <recommendedName>
        <fullName evidence="1">Knr4/Smi1-like domain-containing protein</fullName>
    </recommendedName>
</protein>
<feature type="domain" description="Knr4/Smi1-like" evidence="1">
    <location>
        <begin position="112"/>
        <end position="267"/>
    </location>
</feature>
<dbReference type="Proteomes" id="UP000654345">
    <property type="component" value="Unassembled WGS sequence"/>
</dbReference>
<keyword evidence="3" id="KW-1185">Reference proteome</keyword>
<dbReference type="InterPro" id="IPR001387">
    <property type="entry name" value="Cro/C1-type_HTH"/>
</dbReference>
<organism evidence="2 3">
    <name type="scientific">Ktedonobacter robiniae</name>
    <dbReference type="NCBI Taxonomy" id="2778365"/>
    <lineage>
        <taxon>Bacteria</taxon>
        <taxon>Bacillati</taxon>
        <taxon>Chloroflexota</taxon>
        <taxon>Ktedonobacteria</taxon>
        <taxon>Ktedonobacterales</taxon>
        <taxon>Ktedonobacteraceae</taxon>
        <taxon>Ktedonobacter</taxon>
    </lineage>
</organism>
<evidence type="ECO:0000259" key="1">
    <source>
        <dbReference type="SMART" id="SM00860"/>
    </source>
</evidence>
<proteinExistence type="predicted"/>
<evidence type="ECO:0000313" key="2">
    <source>
        <dbReference type="EMBL" id="GHO56730.1"/>
    </source>
</evidence>
<reference evidence="2 3" key="1">
    <citation type="journal article" date="2021" name="Int. J. Syst. Evol. Microbiol.">
        <title>Reticulibacter mediterranei gen. nov., sp. nov., within the new family Reticulibacteraceae fam. nov., and Ktedonospora formicarum gen. nov., sp. nov., Ktedonobacter robiniae sp. nov., Dictyobacter formicarum sp. nov. and Dictyobacter arantiisoli sp. nov., belonging to the class Ktedonobacteria.</title>
        <authorList>
            <person name="Yabe S."/>
            <person name="Zheng Y."/>
            <person name="Wang C.M."/>
            <person name="Sakai Y."/>
            <person name="Abe K."/>
            <person name="Yokota A."/>
            <person name="Donadio S."/>
            <person name="Cavaletti L."/>
            <person name="Monciardini P."/>
        </authorList>
    </citation>
    <scope>NUCLEOTIDE SEQUENCE [LARGE SCALE GENOMIC DNA]</scope>
    <source>
        <strain evidence="2 3">SOSP1-30</strain>
    </source>
</reference>
<accession>A0ABQ3UVN6</accession>
<dbReference type="SUPFAM" id="SSF160631">
    <property type="entry name" value="SMI1/KNR4-like"/>
    <property type="match status" value="1"/>
</dbReference>
<dbReference type="CDD" id="cd00093">
    <property type="entry name" value="HTH_XRE"/>
    <property type="match status" value="1"/>
</dbReference>
<sequence length="273" mass="30581">MVKSVFDAQRMAAMVQTKRGKQSLRDAASEIGVSAATLQRIERAEISDIAIALLVSDWLALPLQDFVEQQMNITPTTEQLIEQIRLKAQVTGYGPTGLRPRNTTLAGFWCLPATSEQIRVTEELLGFPLPKELATLYHALANGGFGPAAGLRGTVGGYGTRYTALPNGGMFYNEETIVKFHLWAEDYLVDLNAYKADQWKQQASGSKVLPLPAEVWPRQIIPLCDWGDCVEVCCDQHGFLCYWYASERPGYYELEKTVKPFNSWLQEWAVKKI</sequence>
<dbReference type="EMBL" id="BNJG01000002">
    <property type="protein sequence ID" value="GHO56730.1"/>
    <property type="molecule type" value="Genomic_DNA"/>
</dbReference>
<dbReference type="RefSeq" id="WP_201373192.1">
    <property type="nucleotide sequence ID" value="NZ_BNJG01000002.1"/>
</dbReference>
<dbReference type="InterPro" id="IPR018958">
    <property type="entry name" value="Knr4/Smi1-like_dom"/>
</dbReference>
<name>A0ABQ3UVN6_9CHLR</name>